<evidence type="ECO:0000313" key="4">
    <source>
        <dbReference type="Proteomes" id="UP001180020"/>
    </source>
</evidence>
<dbReference type="Pfam" id="PF12457">
    <property type="entry name" value="TIP_N"/>
    <property type="match status" value="1"/>
</dbReference>
<evidence type="ECO:0000256" key="1">
    <source>
        <dbReference type="SAM" id="MobiDB-lite"/>
    </source>
</evidence>
<keyword evidence="4" id="KW-1185">Reference proteome</keyword>
<name>A0AAV9FEJ2_ACOCL</name>
<comment type="caution">
    <text evidence="3">The sequence shown here is derived from an EMBL/GenBank/DDBJ whole genome shotgun (WGS) entry which is preliminary data.</text>
</comment>
<accession>A0AAV9FEJ2</accession>
<proteinExistence type="predicted"/>
<organism evidence="3 4">
    <name type="scientific">Acorus calamus</name>
    <name type="common">Sweet flag</name>
    <dbReference type="NCBI Taxonomy" id="4465"/>
    <lineage>
        <taxon>Eukaryota</taxon>
        <taxon>Viridiplantae</taxon>
        <taxon>Streptophyta</taxon>
        <taxon>Embryophyta</taxon>
        <taxon>Tracheophyta</taxon>
        <taxon>Spermatophyta</taxon>
        <taxon>Magnoliopsida</taxon>
        <taxon>Liliopsida</taxon>
        <taxon>Acoraceae</taxon>
        <taxon>Acorus</taxon>
    </lineage>
</organism>
<feature type="domain" description="Tuftelin interacting protein N-terminal" evidence="2">
    <location>
        <begin position="50"/>
        <end position="118"/>
    </location>
</feature>
<dbReference type="InterPro" id="IPR022159">
    <property type="entry name" value="STIP/TFIP11_N"/>
</dbReference>
<evidence type="ECO:0000313" key="3">
    <source>
        <dbReference type="EMBL" id="KAK1323160.1"/>
    </source>
</evidence>
<feature type="region of interest" description="Disordered" evidence="1">
    <location>
        <begin position="48"/>
        <end position="147"/>
    </location>
</feature>
<sequence>MKTLVVADPSLFLSHLRRRRPPPRLVHQTLPQPPRFIYVRFILNQTLQNPKKKRETNRSSLRQTKDDPLYGIFLGSSFDDEDRRSGKHGRRGRRDLDDDLPKSASTFVSSGTVDQLDPPPLDQPVRTVDHDACAVKPRSNMLEERRL</sequence>
<gene>
    <name evidence="3" type="ORF">QJS10_CPA02g00843</name>
</gene>
<dbReference type="AlphaFoldDB" id="A0AAV9FEJ2"/>
<evidence type="ECO:0000259" key="2">
    <source>
        <dbReference type="Pfam" id="PF12457"/>
    </source>
</evidence>
<reference evidence="3" key="1">
    <citation type="journal article" date="2023" name="Nat. Commun.">
        <title>Diploid and tetraploid genomes of Acorus and the evolution of monocots.</title>
        <authorList>
            <person name="Ma L."/>
            <person name="Liu K.W."/>
            <person name="Li Z."/>
            <person name="Hsiao Y.Y."/>
            <person name="Qi Y."/>
            <person name="Fu T."/>
            <person name="Tang G.D."/>
            <person name="Zhang D."/>
            <person name="Sun W.H."/>
            <person name="Liu D.K."/>
            <person name="Li Y."/>
            <person name="Chen G.Z."/>
            <person name="Liu X.D."/>
            <person name="Liao X.Y."/>
            <person name="Jiang Y.T."/>
            <person name="Yu X."/>
            <person name="Hao Y."/>
            <person name="Huang J."/>
            <person name="Zhao X.W."/>
            <person name="Ke S."/>
            <person name="Chen Y.Y."/>
            <person name="Wu W.L."/>
            <person name="Hsu J.L."/>
            <person name="Lin Y.F."/>
            <person name="Huang M.D."/>
            <person name="Li C.Y."/>
            <person name="Huang L."/>
            <person name="Wang Z.W."/>
            <person name="Zhao X."/>
            <person name="Zhong W.Y."/>
            <person name="Peng D.H."/>
            <person name="Ahmad S."/>
            <person name="Lan S."/>
            <person name="Zhang J.S."/>
            <person name="Tsai W.C."/>
            <person name="Van de Peer Y."/>
            <person name="Liu Z.J."/>
        </authorList>
    </citation>
    <scope>NUCLEOTIDE SEQUENCE</scope>
    <source>
        <strain evidence="3">CP</strain>
    </source>
</reference>
<protein>
    <recommendedName>
        <fullName evidence="2">Tuftelin interacting protein N-terminal domain-containing protein</fullName>
    </recommendedName>
</protein>
<dbReference type="EMBL" id="JAUJYO010000002">
    <property type="protein sequence ID" value="KAK1323160.1"/>
    <property type="molecule type" value="Genomic_DNA"/>
</dbReference>
<reference evidence="3" key="2">
    <citation type="submission" date="2023-06" db="EMBL/GenBank/DDBJ databases">
        <authorList>
            <person name="Ma L."/>
            <person name="Liu K.-W."/>
            <person name="Li Z."/>
            <person name="Hsiao Y.-Y."/>
            <person name="Qi Y."/>
            <person name="Fu T."/>
            <person name="Tang G."/>
            <person name="Zhang D."/>
            <person name="Sun W.-H."/>
            <person name="Liu D.-K."/>
            <person name="Li Y."/>
            <person name="Chen G.-Z."/>
            <person name="Liu X.-D."/>
            <person name="Liao X.-Y."/>
            <person name="Jiang Y.-T."/>
            <person name="Yu X."/>
            <person name="Hao Y."/>
            <person name="Huang J."/>
            <person name="Zhao X.-W."/>
            <person name="Ke S."/>
            <person name="Chen Y.-Y."/>
            <person name="Wu W.-L."/>
            <person name="Hsu J.-L."/>
            <person name="Lin Y.-F."/>
            <person name="Huang M.-D."/>
            <person name="Li C.-Y."/>
            <person name="Huang L."/>
            <person name="Wang Z.-W."/>
            <person name="Zhao X."/>
            <person name="Zhong W.-Y."/>
            <person name="Peng D.-H."/>
            <person name="Ahmad S."/>
            <person name="Lan S."/>
            <person name="Zhang J.-S."/>
            <person name="Tsai W.-C."/>
            <person name="Van De Peer Y."/>
            <person name="Liu Z.-J."/>
        </authorList>
    </citation>
    <scope>NUCLEOTIDE SEQUENCE</scope>
    <source>
        <strain evidence="3">CP</strain>
        <tissue evidence="3">Leaves</tissue>
    </source>
</reference>
<feature type="compositionally biased region" description="Polar residues" evidence="1">
    <location>
        <begin position="103"/>
        <end position="113"/>
    </location>
</feature>
<dbReference type="Proteomes" id="UP001180020">
    <property type="component" value="Unassembled WGS sequence"/>
</dbReference>